<comment type="caution">
    <text evidence="3">The sequence shown here is derived from an EMBL/GenBank/DDBJ whole genome shotgun (WGS) entry which is preliminary data.</text>
</comment>
<dbReference type="Proteomes" id="UP000544110">
    <property type="component" value="Unassembled WGS sequence"/>
</dbReference>
<evidence type="ECO:0000256" key="1">
    <source>
        <dbReference type="SAM" id="SignalP"/>
    </source>
</evidence>
<reference evidence="3 4" key="1">
    <citation type="submission" date="2020-07" db="EMBL/GenBank/DDBJ databases">
        <title>Sequencing the genomes of 1000 actinobacteria strains.</title>
        <authorList>
            <person name="Klenk H.-P."/>
        </authorList>
    </citation>
    <scope>NUCLEOTIDE SEQUENCE [LARGE SCALE GENOMIC DNA]</scope>
    <source>
        <strain evidence="3 4">DSM 24552</strain>
    </source>
</reference>
<dbReference type="PANTHER" id="PTHR36933">
    <property type="entry name" value="SLL0788 PROTEIN"/>
    <property type="match status" value="1"/>
</dbReference>
<evidence type="ECO:0000259" key="2">
    <source>
        <dbReference type="Pfam" id="PF03713"/>
    </source>
</evidence>
<evidence type="ECO:0000313" key="3">
    <source>
        <dbReference type="EMBL" id="NYG55627.1"/>
    </source>
</evidence>
<organism evidence="3 4">
    <name type="scientific">Nocardioides perillae</name>
    <dbReference type="NCBI Taxonomy" id="1119534"/>
    <lineage>
        <taxon>Bacteria</taxon>
        <taxon>Bacillati</taxon>
        <taxon>Actinomycetota</taxon>
        <taxon>Actinomycetes</taxon>
        <taxon>Propionibacteriales</taxon>
        <taxon>Nocardioidaceae</taxon>
        <taxon>Nocardioides</taxon>
    </lineage>
</organism>
<evidence type="ECO:0000313" key="4">
    <source>
        <dbReference type="Proteomes" id="UP000544110"/>
    </source>
</evidence>
<dbReference type="Pfam" id="PF03713">
    <property type="entry name" value="DUF305"/>
    <property type="match status" value="1"/>
</dbReference>
<dbReference type="EMBL" id="JACCAC010000001">
    <property type="protein sequence ID" value="NYG55627.1"/>
    <property type="molecule type" value="Genomic_DNA"/>
</dbReference>
<dbReference type="PANTHER" id="PTHR36933:SF1">
    <property type="entry name" value="SLL0788 PROTEIN"/>
    <property type="match status" value="1"/>
</dbReference>
<dbReference type="RefSeq" id="WP_343049231.1">
    <property type="nucleotide sequence ID" value="NZ_JACCAC010000001.1"/>
</dbReference>
<dbReference type="InterPro" id="IPR006311">
    <property type="entry name" value="TAT_signal"/>
</dbReference>
<feature type="signal peptide" evidence="1">
    <location>
        <begin position="1"/>
        <end position="33"/>
    </location>
</feature>
<protein>
    <submittedName>
        <fullName evidence="3">Uncharacterized protein (DUF305 family)</fullName>
    </submittedName>
</protein>
<dbReference type="PROSITE" id="PS51318">
    <property type="entry name" value="TAT"/>
    <property type="match status" value="1"/>
</dbReference>
<name>A0A7Y9RS57_9ACTN</name>
<proteinExistence type="predicted"/>
<keyword evidence="4" id="KW-1185">Reference proteome</keyword>
<dbReference type="AlphaFoldDB" id="A0A7Y9RS57"/>
<dbReference type="InterPro" id="IPR012347">
    <property type="entry name" value="Ferritin-like"/>
</dbReference>
<sequence length="223" mass="23560">MTTTRTPVTTHPRRTVRRTALAALALGAGLALTACGGDEPASDASAEVSQTEHGAADVAFAQDMVQHHAQALVMVDLTAGRPLDPEVAALAEQIRAAQAPEIEQMAGWLLAWGEEVPATVRDHASAGHGGDHTDAEHMEGMEGMEGMDMPGMMSGDEMAALAAAPDSAFQELWLEMMVEHHEGAVEMARTQQQEGRYAPAVELAEAVEASQTAEIEQMRALLG</sequence>
<dbReference type="Gene3D" id="1.20.1260.10">
    <property type="match status" value="1"/>
</dbReference>
<feature type="domain" description="DUF305" evidence="2">
    <location>
        <begin position="57"/>
        <end position="222"/>
    </location>
</feature>
<dbReference type="InterPro" id="IPR005183">
    <property type="entry name" value="DUF305_CopM-like"/>
</dbReference>
<dbReference type="PROSITE" id="PS51257">
    <property type="entry name" value="PROKAR_LIPOPROTEIN"/>
    <property type="match status" value="1"/>
</dbReference>
<feature type="chain" id="PRO_5039606880" evidence="1">
    <location>
        <begin position="34"/>
        <end position="223"/>
    </location>
</feature>
<accession>A0A7Y9RS57</accession>
<gene>
    <name evidence="3" type="ORF">BJ989_001931</name>
</gene>
<keyword evidence="1" id="KW-0732">Signal</keyword>